<evidence type="ECO:0000256" key="8">
    <source>
        <dbReference type="PROSITE-ProRule" id="PRU00169"/>
    </source>
</evidence>
<evidence type="ECO:0000256" key="1">
    <source>
        <dbReference type="ARBA" id="ARBA00018672"/>
    </source>
</evidence>
<keyword evidence="4" id="KW-0805">Transcription regulation</keyword>
<dbReference type="Pfam" id="PF00486">
    <property type="entry name" value="Trans_reg_C"/>
    <property type="match status" value="1"/>
</dbReference>
<evidence type="ECO:0000256" key="10">
    <source>
        <dbReference type="SAM" id="MobiDB-lite"/>
    </source>
</evidence>
<dbReference type="InterPro" id="IPR011006">
    <property type="entry name" value="CheY-like_superfamily"/>
</dbReference>
<reference evidence="13" key="1">
    <citation type="submission" date="2017-05" db="EMBL/GenBank/DDBJ databases">
        <authorList>
            <person name="Varghese N."/>
            <person name="Submissions S."/>
        </authorList>
    </citation>
    <scope>NUCLEOTIDE SEQUENCE</scope>
    <source>
        <strain evidence="13">Su22</strain>
    </source>
</reference>
<dbReference type="Pfam" id="PF00072">
    <property type="entry name" value="Response_reg"/>
    <property type="match status" value="1"/>
</dbReference>
<comment type="caution">
    <text evidence="13">The sequence shown here is derived from an EMBL/GenBank/DDBJ whole genome shotgun (WGS) entry which is preliminary data.</text>
</comment>
<dbReference type="GO" id="GO:0000976">
    <property type="term" value="F:transcription cis-regulatory region binding"/>
    <property type="evidence" value="ECO:0007669"/>
    <property type="project" value="TreeGrafter"/>
</dbReference>
<feature type="domain" description="OmpR/PhoB-type" evidence="12">
    <location>
        <begin position="153"/>
        <end position="252"/>
    </location>
</feature>
<evidence type="ECO:0000256" key="2">
    <source>
        <dbReference type="ARBA" id="ARBA00022553"/>
    </source>
</evidence>
<dbReference type="SUPFAM" id="SSF52172">
    <property type="entry name" value="CheY-like"/>
    <property type="match status" value="1"/>
</dbReference>
<evidence type="ECO:0000256" key="5">
    <source>
        <dbReference type="ARBA" id="ARBA00023125"/>
    </source>
</evidence>
<dbReference type="GO" id="GO:0005829">
    <property type="term" value="C:cytosol"/>
    <property type="evidence" value="ECO:0007669"/>
    <property type="project" value="TreeGrafter"/>
</dbReference>
<feature type="modified residue" description="4-aspartylphosphate" evidence="8">
    <location>
        <position position="76"/>
    </location>
</feature>
<comment type="function">
    <text evidence="7">May play the central regulatory role in sporulation. It may be an element of the effector pathway responsible for the activation of sporulation genes in response to nutritional stress. Spo0A may act in concert with spo0H (a sigma factor) to control the expression of some genes that are critical to the sporulation process.</text>
</comment>
<accession>A0AA45WXU5</accession>
<feature type="region of interest" description="Disordered" evidence="10">
    <location>
        <begin position="1"/>
        <end position="26"/>
    </location>
</feature>
<name>A0AA45WXU5_9CLOT</name>
<dbReference type="Gene3D" id="6.10.250.690">
    <property type="match status" value="1"/>
</dbReference>
<dbReference type="FunFam" id="3.40.50.2300:FF:000001">
    <property type="entry name" value="DNA-binding response regulator PhoB"/>
    <property type="match status" value="1"/>
</dbReference>
<dbReference type="GO" id="GO:0032993">
    <property type="term" value="C:protein-DNA complex"/>
    <property type="evidence" value="ECO:0007669"/>
    <property type="project" value="TreeGrafter"/>
</dbReference>
<dbReference type="Gene3D" id="3.40.50.2300">
    <property type="match status" value="1"/>
</dbReference>
<dbReference type="AlphaFoldDB" id="A0AA45WXU5"/>
<dbReference type="GO" id="GO:0006355">
    <property type="term" value="P:regulation of DNA-templated transcription"/>
    <property type="evidence" value="ECO:0007669"/>
    <property type="project" value="InterPro"/>
</dbReference>
<evidence type="ECO:0000256" key="4">
    <source>
        <dbReference type="ARBA" id="ARBA00023015"/>
    </source>
</evidence>
<evidence type="ECO:0000313" key="13">
    <source>
        <dbReference type="EMBL" id="SMP66189.1"/>
    </source>
</evidence>
<evidence type="ECO:0000259" key="11">
    <source>
        <dbReference type="PROSITE" id="PS50110"/>
    </source>
</evidence>
<gene>
    <name evidence="13" type="ORF">SAMN06296020_11389</name>
</gene>
<proteinExistence type="predicted"/>
<dbReference type="InterPro" id="IPR036388">
    <property type="entry name" value="WH-like_DNA-bd_sf"/>
</dbReference>
<feature type="DNA-binding region" description="OmpR/PhoB-type" evidence="9">
    <location>
        <begin position="153"/>
        <end position="252"/>
    </location>
</feature>
<evidence type="ECO:0000259" key="12">
    <source>
        <dbReference type="PROSITE" id="PS51755"/>
    </source>
</evidence>
<dbReference type="InterPro" id="IPR001789">
    <property type="entry name" value="Sig_transdc_resp-reg_receiver"/>
</dbReference>
<keyword evidence="14" id="KW-1185">Reference proteome</keyword>
<sequence>MAPYPPHMHNQRQSNSRQQSQQSEQHTVLVCDDDEAIVNALEVYLKQEGYRVLKAGTGRQALAILQQEPVQLIIMDIMMPEMDGLSATLKIRETQNIPLIMLSAKSEDTDKITGLHFGADDYVTKPFNALELMARVKSQLRRYTRLGSLPATSQMLVNGRLELDTSACELKVDGVPVRLTATEYKIVAYLMKHPGQVFSTGAIYEQVWEETSHAVENTVAVHIRRIREKIEINPKEPEYLKVVWGIGYKMEKRTRRNRGTTQ</sequence>
<evidence type="ECO:0000256" key="7">
    <source>
        <dbReference type="ARBA" id="ARBA00024867"/>
    </source>
</evidence>
<dbReference type="GO" id="GO:0000156">
    <property type="term" value="F:phosphorelay response regulator activity"/>
    <property type="evidence" value="ECO:0007669"/>
    <property type="project" value="TreeGrafter"/>
</dbReference>
<keyword evidence="6" id="KW-0804">Transcription</keyword>
<evidence type="ECO:0000256" key="9">
    <source>
        <dbReference type="PROSITE-ProRule" id="PRU01091"/>
    </source>
</evidence>
<evidence type="ECO:0000256" key="6">
    <source>
        <dbReference type="ARBA" id="ARBA00023163"/>
    </source>
</evidence>
<keyword evidence="3" id="KW-0902">Two-component regulatory system</keyword>
<dbReference type="FunFam" id="1.10.10.10:FF:000018">
    <property type="entry name" value="DNA-binding response regulator ResD"/>
    <property type="match status" value="1"/>
</dbReference>
<feature type="compositionally biased region" description="Low complexity" evidence="10">
    <location>
        <begin position="11"/>
        <end position="23"/>
    </location>
</feature>
<evidence type="ECO:0000256" key="3">
    <source>
        <dbReference type="ARBA" id="ARBA00023012"/>
    </source>
</evidence>
<dbReference type="EMBL" id="FXUF01000013">
    <property type="protein sequence ID" value="SMP66189.1"/>
    <property type="molecule type" value="Genomic_DNA"/>
</dbReference>
<dbReference type="PANTHER" id="PTHR48111">
    <property type="entry name" value="REGULATOR OF RPOS"/>
    <property type="match status" value="1"/>
</dbReference>
<keyword evidence="5 9" id="KW-0238">DNA-binding</keyword>
<dbReference type="InterPro" id="IPR039420">
    <property type="entry name" value="WalR-like"/>
</dbReference>
<dbReference type="CDD" id="cd17574">
    <property type="entry name" value="REC_OmpR"/>
    <property type="match status" value="1"/>
</dbReference>
<keyword evidence="2 8" id="KW-0597">Phosphoprotein</keyword>
<dbReference type="SMART" id="SM00448">
    <property type="entry name" value="REC"/>
    <property type="match status" value="1"/>
</dbReference>
<dbReference type="PROSITE" id="PS50110">
    <property type="entry name" value="RESPONSE_REGULATORY"/>
    <property type="match status" value="1"/>
</dbReference>
<organism evidence="13 14">
    <name type="scientific">Anoxynatronum buryatiense</name>
    <dbReference type="NCBI Taxonomy" id="489973"/>
    <lineage>
        <taxon>Bacteria</taxon>
        <taxon>Bacillati</taxon>
        <taxon>Bacillota</taxon>
        <taxon>Clostridia</taxon>
        <taxon>Eubacteriales</taxon>
        <taxon>Clostridiaceae</taxon>
        <taxon>Anoxynatronum</taxon>
    </lineage>
</organism>
<dbReference type="CDD" id="cd00383">
    <property type="entry name" value="trans_reg_C"/>
    <property type="match status" value="1"/>
</dbReference>
<dbReference type="SMART" id="SM00862">
    <property type="entry name" value="Trans_reg_C"/>
    <property type="match status" value="1"/>
</dbReference>
<feature type="domain" description="Response regulatory" evidence="11">
    <location>
        <begin position="27"/>
        <end position="140"/>
    </location>
</feature>
<dbReference type="PROSITE" id="PS51755">
    <property type="entry name" value="OMPR_PHOB"/>
    <property type="match status" value="1"/>
</dbReference>
<dbReference type="Proteomes" id="UP001158066">
    <property type="component" value="Unassembled WGS sequence"/>
</dbReference>
<dbReference type="InterPro" id="IPR016032">
    <property type="entry name" value="Sig_transdc_resp-reg_C-effctor"/>
</dbReference>
<dbReference type="PANTHER" id="PTHR48111:SF2">
    <property type="entry name" value="RESPONSE REGULATOR SAER"/>
    <property type="match status" value="1"/>
</dbReference>
<evidence type="ECO:0000313" key="14">
    <source>
        <dbReference type="Proteomes" id="UP001158066"/>
    </source>
</evidence>
<dbReference type="InterPro" id="IPR001867">
    <property type="entry name" value="OmpR/PhoB-type_DNA-bd"/>
</dbReference>
<dbReference type="Gene3D" id="1.10.10.10">
    <property type="entry name" value="Winged helix-like DNA-binding domain superfamily/Winged helix DNA-binding domain"/>
    <property type="match status" value="1"/>
</dbReference>
<protein>
    <recommendedName>
        <fullName evidence="1">Stage 0 sporulation protein A homolog</fullName>
    </recommendedName>
</protein>
<dbReference type="SUPFAM" id="SSF46894">
    <property type="entry name" value="C-terminal effector domain of the bipartite response regulators"/>
    <property type="match status" value="1"/>
</dbReference>